<organism evidence="2 3">
    <name type="scientific">Streptomyces mangrovisoli</name>
    <dbReference type="NCBI Taxonomy" id="1428628"/>
    <lineage>
        <taxon>Bacteria</taxon>
        <taxon>Bacillati</taxon>
        <taxon>Actinomycetota</taxon>
        <taxon>Actinomycetes</taxon>
        <taxon>Kitasatosporales</taxon>
        <taxon>Streptomycetaceae</taxon>
        <taxon>Streptomyces</taxon>
    </lineage>
</organism>
<dbReference type="AlphaFoldDB" id="A0A1J4NY54"/>
<gene>
    <name evidence="2" type="ORF">WN71_020585</name>
</gene>
<evidence type="ECO:0000313" key="2">
    <source>
        <dbReference type="EMBL" id="OIJ66062.1"/>
    </source>
</evidence>
<feature type="region of interest" description="Disordered" evidence="1">
    <location>
        <begin position="174"/>
        <end position="206"/>
    </location>
</feature>
<comment type="caution">
    <text evidence="2">The sequence shown here is derived from an EMBL/GenBank/DDBJ whole genome shotgun (WGS) entry which is preliminary data.</text>
</comment>
<keyword evidence="3" id="KW-1185">Reference proteome</keyword>
<sequence length="206" mass="21957">MPLRCRIVGGDVEGSQQPPGRLAAVEVFRRLSLQAHELLTPASRAAQDERGGTGRAEDLAQARSEGALRIVRDDVDDEPGMGGEPCVQMRSRSGRQKLARSGQPDGDVARSCRTPRISPSAERISATRLPSSEKRSCGARPTMTRAFCRARKVSWLMPTARGSAYGSRQFSIRATEGPRSASRRALISPVGLAPTTTTSATASVAG</sequence>
<proteinExistence type="predicted"/>
<evidence type="ECO:0000256" key="1">
    <source>
        <dbReference type="SAM" id="MobiDB-lite"/>
    </source>
</evidence>
<dbReference type="Proteomes" id="UP000034196">
    <property type="component" value="Unassembled WGS sequence"/>
</dbReference>
<dbReference type="STRING" id="1428628.WN71_020585"/>
<dbReference type="EMBL" id="LAVA02000046">
    <property type="protein sequence ID" value="OIJ66062.1"/>
    <property type="molecule type" value="Genomic_DNA"/>
</dbReference>
<feature type="compositionally biased region" description="Low complexity" evidence="1">
    <location>
        <begin position="195"/>
        <end position="206"/>
    </location>
</feature>
<accession>A0A1J4NY54</accession>
<reference evidence="2" key="1">
    <citation type="submission" date="2016-10" db="EMBL/GenBank/DDBJ databases">
        <title>Genome sequence of Streptomyces mangrovisoli MUSC 149.</title>
        <authorList>
            <person name="Lee L.-H."/>
            <person name="Ser H.-L."/>
        </authorList>
    </citation>
    <scope>NUCLEOTIDE SEQUENCE [LARGE SCALE GENOMIC DNA]</scope>
    <source>
        <strain evidence="2">MUSC 149</strain>
    </source>
</reference>
<feature type="compositionally biased region" description="Basic and acidic residues" evidence="1">
    <location>
        <begin position="46"/>
        <end position="60"/>
    </location>
</feature>
<evidence type="ECO:0000313" key="3">
    <source>
        <dbReference type="Proteomes" id="UP000034196"/>
    </source>
</evidence>
<protein>
    <submittedName>
        <fullName evidence="2">Uncharacterized protein</fullName>
    </submittedName>
</protein>
<feature type="region of interest" description="Disordered" evidence="1">
    <location>
        <begin position="42"/>
        <end position="140"/>
    </location>
</feature>
<name>A0A1J4NY54_9ACTN</name>